<evidence type="ECO:0000256" key="1">
    <source>
        <dbReference type="SAM" id="Phobius"/>
    </source>
</evidence>
<gene>
    <name evidence="2" type="ORF">DFR58_12232</name>
</gene>
<dbReference type="Proteomes" id="UP000253034">
    <property type="component" value="Unassembled WGS sequence"/>
</dbReference>
<name>A0A369ATL6_9FIRM</name>
<feature type="transmembrane region" description="Helical" evidence="1">
    <location>
        <begin position="27"/>
        <end position="50"/>
    </location>
</feature>
<dbReference type="AlphaFoldDB" id="A0A369ATL6"/>
<proteinExistence type="predicted"/>
<reference evidence="2 3" key="1">
    <citation type="submission" date="2018-07" db="EMBL/GenBank/DDBJ databases">
        <title>Genomic Encyclopedia of Type Strains, Phase IV (KMG-IV): sequencing the most valuable type-strain genomes for metagenomic binning, comparative biology and taxonomic classification.</title>
        <authorList>
            <person name="Goeker M."/>
        </authorList>
    </citation>
    <scope>NUCLEOTIDE SEQUENCE [LARGE SCALE GENOMIC DNA]</scope>
    <source>
        <strain evidence="2 3">DSM 27016</strain>
    </source>
</reference>
<accession>A0A369ATL6</accession>
<keyword evidence="1" id="KW-0812">Transmembrane</keyword>
<evidence type="ECO:0000313" key="2">
    <source>
        <dbReference type="EMBL" id="RCX12343.1"/>
    </source>
</evidence>
<keyword evidence="1" id="KW-0472">Membrane</keyword>
<comment type="caution">
    <text evidence="2">The sequence shown here is derived from an EMBL/GenBank/DDBJ whole genome shotgun (WGS) entry which is preliminary data.</text>
</comment>
<keyword evidence="3" id="KW-1185">Reference proteome</keyword>
<dbReference type="RefSeq" id="WP_114298964.1">
    <property type="nucleotide sequence ID" value="NZ_QPJT01000022.1"/>
</dbReference>
<organism evidence="2 3">
    <name type="scientific">Anaerobacterium chartisolvens</name>
    <dbReference type="NCBI Taxonomy" id="1297424"/>
    <lineage>
        <taxon>Bacteria</taxon>
        <taxon>Bacillati</taxon>
        <taxon>Bacillota</taxon>
        <taxon>Clostridia</taxon>
        <taxon>Eubacteriales</taxon>
        <taxon>Oscillospiraceae</taxon>
        <taxon>Anaerobacterium</taxon>
    </lineage>
</organism>
<dbReference type="InterPro" id="IPR023991">
    <property type="entry name" value="Bacteriocin_IIb_lactobn/cerein"/>
</dbReference>
<protein>
    <submittedName>
        <fullName evidence="2">Lactobin A/cerein 7B family class IIb bacteriocin</fullName>
    </submittedName>
</protein>
<sequence length="59" mass="5941">MNLIEVKGFSELTEGEQLDVQGGVAPLVVAGVVVGAVFVGGLVVGAIVGYNEAKRNAAK</sequence>
<dbReference type="EMBL" id="QPJT01000022">
    <property type="protein sequence ID" value="RCX12343.1"/>
    <property type="molecule type" value="Genomic_DNA"/>
</dbReference>
<evidence type="ECO:0000313" key="3">
    <source>
        <dbReference type="Proteomes" id="UP000253034"/>
    </source>
</evidence>
<keyword evidence="1" id="KW-1133">Transmembrane helix</keyword>
<dbReference type="NCBIfam" id="TIGR03949">
    <property type="entry name" value="bact_IIb_cerein"/>
    <property type="match status" value="1"/>
</dbReference>